<reference evidence="6" key="1">
    <citation type="submission" date="2016-10" db="EMBL/GenBank/DDBJ databases">
        <authorList>
            <person name="Varghese N."/>
            <person name="Submissions S."/>
        </authorList>
    </citation>
    <scope>NUCLEOTIDE SEQUENCE [LARGE SCALE GENOMIC DNA]</scope>
    <source>
        <strain evidence="6">DSM 44142</strain>
    </source>
</reference>
<dbReference type="Gene3D" id="1.10.10.10">
    <property type="entry name" value="Winged helix-like DNA-binding domain superfamily/Winged helix DNA-binding domain"/>
    <property type="match status" value="1"/>
</dbReference>
<dbReference type="Proteomes" id="UP000183053">
    <property type="component" value="Unassembled WGS sequence"/>
</dbReference>
<dbReference type="PROSITE" id="PS50949">
    <property type="entry name" value="HTH_GNTR"/>
    <property type="match status" value="1"/>
</dbReference>
<dbReference type="InterPro" id="IPR036390">
    <property type="entry name" value="WH_DNA-bd_sf"/>
</dbReference>
<keyword evidence="1" id="KW-0805">Transcription regulation</keyword>
<gene>
    <name evidence="5" type="ORF">SAMN04489765_4056</name>
</gene>
<dbReference type="GO" id="GO:0003700">
    <property type="term" value="F:DNA-binding transcription factor activity"/>
    <property type="evidence" value="ECO:0007669"/>
    <property type="project" value="InterPro"/>
</dbReference>
<dbReference type="RefSeq" id="WP_068564404.1">
    <property type="nucleotide sequence ID" value="NZ_AP025457.1"/>
</dbReference>
<proteinExistence type="predicted"/>
<protein>
    <submittedName>
        <fullName evidence="5">Transcriptional regulator, GntR family</fullName>
    </submittedName>
</protein>
<dbReference type="InterPro" id="IPR008920">
    <property type="entry name" value="TF_FadR/GntR_C"/>
</dbReference>
<accession>A0A1H1HD97</accession>
<dbReference type="InterPro" id="IPR011711">
    <property type="entry name" value="GntR_C"/>
</dbReference>
<dbReference type="SMART" id="SM00895">
    <property type="entry name" value="FCD"/>
    <property type="match status" value="1"/>
</dbReference>
<evidence type="ECO:0000256" key="3">
    <source>
        <dbReference type="ARBA" id="ARBA00023163"/>
    </source>
</evidence>
<evidence type="ECO:0000259" key="4">
    <source>
        <dbReference type="PROSITE" id="PS50949"/>
    </source>
</evidence>
<dbReference type="PRINTS" id="PR00035">
    <property type="entry name" value="HTHGNTR"/>
</dbReference>
<dbReference type="STRING" id="47312.SAMN04489765_4056"/>
<dbReference type="SUPFAM" id="SSF46785">
    <property type="entry name" value="Winged helix' DNA-binding domain"/>
    <property type="match status" value="1"/>
</dbReference>
<dbReference type="InterPro" id="IPR000524">
    <property type="entry name" value="Tscrpt_reg_HTH_GntR"/>
</dbReference>
<dbReference type="InterPro" id="IPR036388">
    <property type="entry name" value="WH-like_DNA-bd_sf"/>
</dbReference>
<evidence type="ECO:0000313" key="5">
    <source>
        <dbReference type="EMBL" id="SDR23353.1"/>
    </source>
</evidence>
<feature type="domain" description="HTH gntR-type" evidence="4">
    <location>
        <begin position="10"/>
        <end position="78"/>
    </location>
</feature>
<dbReference type="PANTHER" id="PTHR43537">
    <property type="entry name" value="TRANSCRIPTIONAL REGULATOR, GNTR FAMILY"/>
    <property type="match status" value="1"/>
</dbReference>
<keyword evidence="2" id="KW-0238">DNA-binding</keyword>
<dbReference type="Pfam" id="PF07729">
    <property type="entry name" value="FCD"/>
    <property type="match status" value="1"/>
</dbReference>
<dbReference type="SUPFAM" id="SSF48008">
    <property type="entry name" value="GntR ligand-binding domain-like"/>
    <property type="match status" value="1"/>
</dbReference>
<dbReference type="GO" id="GO:0003677">
    <property type="term" value="F:DNA binding"/>
    <property type="evidence" value="ECO:0007669"/>
    <property type="project" value="UniProtKB-KW"/>
</dbReference>
<dbReference type="CDD" id="cd07377">
    <property type="entry name" value="WHTH_GntR"/>
    <property type="match status" value="1"/>
</dbReference>
<dbReference type="PANTHER" id="PTHR43537:SF5">
    <property type="entry name" value="UXU OPERON TRANSCRIPTIONAL REGULATOR"/>
    <property type="match status" value="1"/>
</dbReference>
<dbReference type="SMART" id="SM00345">
    <property type="entry name" value="HTH_GNTR"/>
    <property type="match status" value="1"/>
</dbReference>
<sequence>MSTNDGAGRISRTDDAILKLKAMITDGELPAGSRLPREADLAARLGLSRNSLREAIRALAMLRILDVRQGDGTYVTSLEPTLLLDTMGFVVDFQQEDSVLHFFEVRRILEPAATAMATHRISDDKLAVLERTLSLGGPDASVETLVQQDILFHQTIAEASGNPVLRALIAGLSAPTLRARIWRGYDESGARSRTMEEHRQIYDALVAGQADVACACATVHIAGVEGFLRRAMAQDGAGA</sequence>
<keyword evidence="6" id="KW-1185">Reference proteome</keyword>
<dbReference type="AlphaFoldDB" id="A0A1H1HD97"/>
<evidence type="ECO:0000256" key="1">
    <source>
        <dbReference type="ARBA" id="ARBA00023015"/>
    </source>
</evidence>
<name>A0A1H1HD97_9ACTN</name>
<evidence type="ECO:0000256" key="2">
    <source>
        <dbReference type="ARBA" id="ARBA00023125"/>
    </source>
</evidence>
<dbReference type="Gene3D" id="1.20.120.530">
    <property type="entry name" value="GntR ligand-binding domain-like"/>
    <property type="match status" value="1"/>
</dbReference>
<dbReference type="Pfam" id="PF00392">
    <property type="entry name" value="GntR"/>
    <property type="match status" value="1"/>
</dbReference>
<dbReference type="EMBL" id="FNLF01000002">
    <property type="protein sequence ID" value="SDR23353.1"/>
    <property type="molecule type" value="Genomic_DNA"/>
</dbReference>
<evidence type="ECO:0000313" key="6">
    <source>
        <dbReference type="Proteomes" id="UP000183053"/>
    </source>
</evidence>
<organism evidence="5 6">
    <name type="scientific">Tsukamurella pulmonis</name>
    <dbReference type="NCBI Taxonomy" id="47312"/>
    <lineage>
        <taxon>Bacteria</taxon>
        <taxon>Bacillati</taxon>
        <taxon>Actinomycetota</taxon>
        <taxon>Actinomycetes</taxon>
        <taxon>Mycobacteriales</taxon>
        <taxon>Tsukamurellaceae</taxon>
        <taxon>Tsukamurella</taxon>
    </lineage>
</organism>
<keyword evidence="3" id="KW-0804">Transcription</keyword>